<dbReference type="GO" id="GO:0005829">
    <property type="term" value="C:cytosol"/>
    <property type="evidence" value="ECO:0007669"/>
    <property type="project" value="TreeGrafter"/>
</dbReference>
<dbReference type="PANTHER" id="PTHR47640">
    <property type="entry name" value="TRNA SELENOCYSTEINE 1-ASSOCIATED PROTEIN 1-RELATED-RELATED"/>
    <property type="match status" value="1"/>
</dbReference>
<dbReference type="FunFam" id="3.30.70.330:FF:000236">
    <property type="entry name" value="Polyadenylate-binding protein RBP45C"/>
    <property type="match status" value="1"/>
</dbReference>
<dbReference type="SUPFAM" id="SSF54928">
    <property type="entry name" value="RNA-binding domain, RBD"/>
    <property type="match status" value="2"/>
</dbReference>
<evidence type="ECO:0000256" key="7">
    <source>
        <dbReference type="SAM" id="MobiDB-lite"/>
    </source>
</evidence>
<evidence type="ECO:0000313" key="10">
    <source>
        <dbReference type="Proteomes" id="UP000095767"/>
    </source>
</evidence>
<comment type="subcellular location">
    <subcellularLocation>
        <location evidence="1">Nucleus</location>
    </subcellularLocation>
</comment>
<gene>
    <name evidence="9" type="ORF">BAE44_0006835</name>
</gene>
<feature type="compositionally biased region" description="Pro residues" evidence="7">
    <location>
        <begin position="30"/>
        <end position="62"/>
    </location>
</feature>
<dbReference type="InterPro" id="IPR000504">
    <property type="entry name" value="RRM_dom"/>
</dbReference>
<dbReference type="PROSITE" id="PS50102">
    <property type="entry name" value="RRM"/>
    <property type="match status" value="2"/>
</dbReference>
<proteinExistence type="inferred from homology"/>
<dbReference type="Proteomes" id="UP000095767">
    <property type="component" value="Unassembled WGS sequence"/>
</dbReference>
<keyword evidence="4" id="KW-0539">Nucleus</keyword>
<feature type="domain" description="RRM" evidence="8">
    <location>
        <begin position="166"/>
        <end position="245"/>
    </location>
</feature>
<dbReference type="InterPro" id="IPR050825">
    <property type="entry name" value="RBM42_RBP45_47-like"/>
</dbReference>
<dbReference type="Pfam" id="PF00076">
    <property type="entry name" value="RRM_1"/>
    <property type="match status" value="2"/>
</dbReference>
<reference evidence="9 10" key="1">
    <citation type="submission" date="2016-09" db="EMBL/GenBank/DDBJ databases">
        <title>The draft genome of Dichanthelium oligosanthes: A C3 panicoid grass species.</title>
        <authorList>
            <person name="Studer A.J."/>
            <person name="Schnable J.C."/>
            <person name="Brutnell T.P."/>
        </authorList>
    </citation>
    <scope>NUCLEOTIDE SEQUENCE [LARGE SCALE GENOMIC DNA]</scope>
    <source>
        <strain evidence="10">cv. Kellogg 1175</strain>
        <tissue evidence="9">Leaf</tissue>
    </source>
</reference>
<dbReference type="CDD" id="cd12345">
    <property type="entry name" value="RRM2_SECp43_like"/>
    <property type="match status" value="1"/>
</dbReference>
<dbReference type="InterPro" id="IPR035979">
    <property type="entry name" value="RBD_domain_sf"/>
</dbReference>
<comment type="caution">
    <text evidence="9">The sequence shown here is derived from an EMBL/GenBank/DDBJ whole genome shotgun (WGS) entry which is preliminary data.</text>
</comment>
<evidence type="ECO:0000256" key="1">
    <source>
        <dbReference type="ARBA" id="ARBA00004123"/>
    </source>
</evidence>
<dbReference type="OrthoDB" id="446113at2759"/>
<comment type="similarity">
    <text evidence="5">Belongs to the polyadenylate-binding RBP45 family.</text>
</comment>
<evidence type="ECO:0000256" key="6">
    <source>
        <dbReference type="PROSITE-ProRule" id="PRU00176"/>
    </source>
</evidence>
<dbReference type="EMBL" id="LWDX02021948">
    <property type="protein sequence ID" value="OEL32145.1"/>
    <property type="molecule type" value="Genomic_DNA"/>
</dbReference>
<evidence type="ECO:0000259" key="8">
    <source>
        <dbReference type="PROSITE" id="PS50102"/>
    </source>
</evidence>
<dbReference type="Gene3D" id="3.30.70.330">
    <property type="match status" value="2"/>
</dbReference>
<feature type="compositionally biased region" description="Polar residues" evidence="7">
    <location>
        <begin position="245"/>
        <end position="256"/>
    </location>
</feature>
<feature type="region of interest" description="Disordered" evidence="7">
    <location>
        <begin position="346"/>
        <end position="375"/>
    </location>
</feature>
<dbReference type="GO" id="GO:0005634">
    <property type="term" value="C:nucleus"/>
    <property type="evidence" value="ECO:0007669"/>
    <property type="project" value="UniProtKB-SubCell"/>
</dbReference>
<keyword evidence="3 6" id="KW-0694">RNA-binding</keyword>
<feature type="region of interest" description="Disordered" evidence="7">
    <location>
        <begin position="232"/>
        <end position="256"/>
    </location>
</feature>
<keyword evidence="10" id="KW-1185">Reference proteome</keyword>
<dbReference type="AlphaFoldDB" id="A0A1E5W4A8"/>
<protein>
    <submittedName>
        <fullName evidence="9">Polyadenylate-binding protein RBP45</fullName>
    </submittedName>
</protein>
<evidence type="ECO:0000256" key="4">
    <source>
        <dbReference type="ARBA" id="ARBA00023242"/>
    </source>
</evidence>
<dbReference type="CDD" id="cd12344">
    <property type="entry name" value="RRM1_SECp43_like"/>
    <property type="match status" value="1"/>
</dbReference>
<dbReference type="PANTHER" id="PTHR47640:SF77">
    <property type="entry name" value="OS03G0569900 PROTEIN"/>
    <property type="match status" value="1"/>
</dbReference>
<dbReference type="GO" id="GO:0003729">
    <property type="term" value="F:mRNA binding"/>
    <property type="evidence" value="ECO:0007669"/>
    <property type="project" value="InterPro"/>
</dbReference>
<keyword evidence="2" id="KW-0677">Repeat</keyword>
<dbReference type="FunFam" id="3.30.70.330:FF:000103">
    <property type="entry name" value="Polyadenylate-binding protein RBP47B"/>
    <property type="match status" value="1"/>
</dbReference>
<evidence type="ECO:0000256" key="5">
    <source>
        <dbReference type="ARBA" id="ARBA00061708"/>
    </source>
</evidence>
<dbReference type="InterPro" id="IPR012677">
    <property type="entry name" value="Nucleotide-bd_a/b_plait_sf"/>
</dbReference>
<evidence type="ECO:0000256" key="2">
    <source>
        <dbReference type="ARBA" id="ARBA00022737"/>
    </source>
</evidence>
<evidence type="ECO:0000256" key="3">
    <source>
        <dbReference type="ARBA" id="ARBA00022884"/>
    </source>
</evidence>
<feature type="compositionally biased region" description="Polar residues" evidence="7">
    <location>
        <begin position="300"/>
        <end position="313"/>
    </location>
</feature>
<evidence type="ECO:0000313" key="9">
    <source>
        <dbReference type="EMBL" id="OEL32145.1"/>
    </source>
</evidence>
<feature type="compositionally biased region" description="Pro residues" evidence="7">
    <location>
        <begin position="1"/>
        <end position="10"/>
    </location>
</feature>
<feature type="domain" description="RRM" evidence="8">
    <location>
        <begin position="73"/>
        <end position="153"/>
    </location>
</feature>
<accession>A0A1E5W4A8</accession>
<sequence>MMQPPPPPQQQQPQQQWAMAPPQYYQAGHAPPPPPQFYQAGPPPPAMWGQPPPQAAPAPAPAPAGGGGGDEAKTLWIGDLQYWMDENYLYNCFSQAGEVISVKIIRNKQTGQPEGYGFIEFGNHALAEQVLQNYNGQMMPNGNQPFKLNWATSGTGEKRGDDGSDYTIFVGDLASDVTDFILQDTFKSRYPSVKGAKVVFDRSTGRSKGYGFVKFGDLDEQTRAMTEMNGQYCSSRPMRLGPASNKKNAGGQQQPPSGMLASLARTFFFTLASAEEAIRVLNGSQLGGQSIRLSWGRSPANKQPQQEQNQWSSGYYGYPQGYDPYGYARPPQDPAMYAYTAAYPGYGNYQQQPPQQPPPQQVKHVPQVSSTSCID</sequence>
<dbReference type="SMART" id="SM00360">
    <property type="entry name" value="RRM"/>
    <property type="match status" value="2"/>
</dbReference>
<feature type="compositionally biased region" description="Low complexity" evidence="7">
    <location>
        <begin position="11"/>
        <end position="29"/>
    </location>
</feature>
<dbReference type="STRING" id="888268.A0A1E5W4A8"/>
<organism evidence="9 10">
    <name type="scientific">Dichanthelium oligosanthes</name>
    <dbReference type="NCBI Taxonomy" id="888268"/>
    <lineage>
        <taxon>Eukaryota</taxon>
        <taxon>Viridiplantae</taxon>
        <taxon>Streptophyta</taxon>
        <taxon>Embryophyta</taxon>
        <taxon>Tracheophyta</taxon>
        <taxon>Spermatophyta</taxon>
        <taxon>Magnoliopsida</taxon>
        <taxon>Liliopsida</taxon>
        <taxon>Poales</taxon>
        <taxon>Poaceae</taxon>
        <taxon>PACMAD clade</taxon>
        <taxon>Panicoideae</taxon>
        <taxon>Panicodae</taxon>
        <taxon>Paniceae</taxon>
        <taxon>Dichantheliinae</taxon>
        <taxon>Dichanthelium</taxon>
    </lineage>
</organism>
<name>A0A1E5W4A8_9POAL</name>
<feature type="region of interest" description="Disordered" evidence="7">
    <location>
        <begin position="1"/>
        <end position="70"/>
    </location>
</feature>
<feature type="region of interest" description="Disordered" evidence="7">
    <location>
        <begin position="295"/>
        <end position="315"/>
    </location>
</feature>